<dbReference type="SMART" id="SM00248">
    <property type="entry name" value="ANK"/>
    <property type="match status" value="6"/>
</dbReference>
<evidence type="ECO:0000256" key="3">
    <source>
        <dbReference type="SAM" id="MobiDB-lite"/>
    </source>
</evidence>
<sequence length="922" mass="103282">MASTNGTPASHSPFRRVKAWFPTRSSKNAVKPGASSTSRTGSEGELESFIDTGVDTLILAADMVEKIANVVNKVPLIAPVAALVSEVFQTVKDVREMRGNRDTLHTELCDKMKDFSAATSQESSYHHATERLQKDLKIYRGLLEDASKLVSDFDDKGRLKTTVQYPLWKQKFNDLEKKIHSFEGRFILNRVTDIQMAQTKKDLEEKLYQWLQSPPDMMSKQDEMQRLRHENTGSWFLTGPEFVGWKANPGSLWIRGNSGTGKSVLCSTVIREISTTVDGPSAVAYFYFDFRDEKRQRSNIMLRSIVFQLSAQSSPPYKALGQLHTRLSGVPPNDRDLEQVLDELLSELGRSCIVLDALDECNNHEFPQLVKFIQRLLVGPNTRLLHLLFTSQPRQIFHEGFQDVIHVELISGLTNNDIRLFVTSEVSALKNWAAQSERVTAQVVQKSSGMFRLAACLLQELAHCFWSKEWEKTLNDLPTDLYGVYNRFLGRVHPHHLVYVQAIFRWLIYSRQLVTLHELADAVAFDFSNPSEFIYDPSRREGNSHAIFQWLDGLIVLKKRMNPWEPEESVALAHASVQDYILSTRFRDKFAPGHDFTEGPSHTFLAQSCICYLLHFADVQHPLNTATFPDYSLSLYAAKYWFQHLLRCDGQDALLHLTIRLLEDGSRQYAALNHLHDFQRPFEKPPHWSRSIPSPLFLCYQIGYTEGVRLLLENGADVDAIVGRQGTLFHTAAWEGRAQIVGLLLKRGVNLYPTNTERASPLWIACYRGHTDIVRILLEHGAIASAPDGEVGKALKQASEAGHTEVVRLLLENGAEAKTTKMELGSALYAAVGPVPIHKHRTANEDPTGFIANRIEIIDLLLDKGADINAPGGKYGDLLQAAAAGGMSEIVRVLLNKGLEVGGISGGKYGALQAASKAGHSD</sequence>
<dbReference type="Gene3D" id="3.40.50.300">
    <property type="entry name" value="P-loop containing nucleotide triphosphate hydrolases"/>
    <property type="match status" value="1"/>
</dbReference>
<feature type="repeat" description="ANK" evidence="2">
    <location>
        <begin position="757"/>
        <end position="789"/>
    </location>
</feature>
<comment type="caution">
    <text evidence="5">The sequence shown here is derived from an EMBL/GenBank/DDBJ whole genome shotgun (WGS) entry which is preliminary data.</text>
</comment>
<dbReference type="PANTHER" id="PTHR10039:SF16">
    <property type="entry name" value="GPI INOSITOL-DEACYLASE"/>
    <property type="match status" value="1"/>
</dbReference>
<dbReference type="Gene3D" id="1.25.40.20">
    <property type="entry name" value="Ankyrin repeat-containing domain"/>
    <property type="match status" value="1"/>
</dbReference>
<gene>
    <name evidence="5" type="ORF">DFH07DRAFT_43908</name>
</gene>
<keyword evidence="1" id="KW-0677">Repeat</keyword>
<evidence type="ECO:0000259" key="4">
    <source>
        <dbReference type="PROSITE" id="PS50837"/>
    </source>
</evidence>
<feature type="region of interest" description="Disordered" evidence="3">
    <location>
        <begin position="25"/>
        <end position="44"/>
    </location>
</feature>
<protein>
    <recommendedName>
        <fullName evidence="4">NACHT domain-containing protein</fullName>
    </recommendedName>
</protein>
<dbReference type="Proteomes" id="UP001215280">
    <property type="component" value="Unassembled WGS sequence"/>
</dbReference>
<dbReference type="InterPro" id="IPR007111">
    <property type="entry name" value="NACHT_NTPase"/>
</dbReference>
<dbReference type="PROSITE" id="PS50088">
    <property type="entry name" value="ANK_REPEAT"/>
    <property type="match status" value="3"/>
</dbReference>
<evidence type="ECO:0000313" key="6">
    <source>
        <dbReference type="Proteomes" id="UP001215280"/>
    </source>
</evidence>
<evidence type="ECO:0000256" key="1">
    <source>
        <dbReference type="ARBA" id="ARBA00022737"/>
    </source>
</evidence>
<dbReference type="Pfam" id="PF12796">
    <property type="entry name" value="Ank_2"/>
    <property type="match status" value="1"/>
</dbReference>
<proteinExistence type="predicted"/>
<dbReference type="SUPFAM" id="SSF48403">
    <property type="entry name" value="Ankyrin repeat"/>
    <property type="match status" value="1"/>
</dbReference>
<dbReference type="PANTHER" id="PTHR10039">
    <property type="entry name" value="AMELOGENIN"/>
    <property type="match status" value="1"/>
</dbReference>
<feature type="compositionally biased region" description="Polar residues" evidence="3">
    <location>
        <begin position="25"/>
        <end position="41"/>
    </location>
</feature>
<evidence type="ECO:0000256" key="2">
    <source>
        <dbReference type="PROSITE-ProRule" id="PRU00023"/>
    </source>
</evidence>
<dbReference type="AlphaFoldDB" id="A0AAD7IGC2"/>
<feature type="repeat" description="ANK" evidence="2">
    <location>
        <begin position="790"/>
        <end position="822"/>
    </location>
</feature>
<dbReference type="PROSITE" id="PS50837">
    <property type="entry name" value="NACHT"/>
    <property type="match status" value="1"/>
</dbReference>
<dbReference type="EMBL" id="JARJLG010000118">
    <property type="protein sequence ID" value="KAJ7742354.1"/>
    <property type="molecule type" value="Genomic_DNA"/>
</dbReference>
<dbReference type="PROSITE" id="PS50297">
    <property type="entry name" value="ANK_REP_REGION"/>
    <property type="match status" value="1"/>
</dbReference>
<dbReference type="InterPro" id="IPR036770">
    <property type="entry name" value="Ankyrin_rpt-contain_sf"/>
</dbReference>
<dbReference type="InterPro" id="IPR002110">
    <property type="entry name" value="Ankyrin_rpt"/>
</dbReference>
<reference evidence="5" key="1">
    <citation type="submission" date="2023-03" db="EMBL/GenBank/DDBJ databases">
        <title>Massive genome expansion in bonnet fungi (Mycena s.s.) driven by repeated elements and novel gene families across ecological guilds.</title>
        <authorList>
            <consortium name="Lawrence Berkeley National Laboratory"/>
            <person name="Harder C.B."/>
            <person name="Miyauchi S."/>
            <person name="Viragh M."/>
            <person name="Kuo A."/>
            <person name="Thoen E."/>
            <person name="Andreopoulos B."/>
            <person name="Lu D."/>
            <person name="Skrede I."/>
            <person name="Drula E."/>
            <person name="Henrissat B."/>
            <person name="Morin E."/>
            <person name="Kohler A."/>
            <person name="Barry K."/>
            <person name="LaButti K."/>
            <person name="Morin E."/>
            <person name="Salamov A."/>
            <person name="Lipzen A."/>
            <person name="Mereny Z."/>
            <person name="Hegedus B."/>
            <person name="Baldrian P."/>
            <person name="Stursova M."/>
            <person name="Weitz H."/>
            <person name="Taylor A."/>
            <person name="Grigoriev I.V."/>
            <person name="Nagy L.G."/>
            <person name="Martin F."/>
            <person name="Kauserud H."/>
        </authorList>
    </citation>
    <scope>NUCLEOTIDE SEQUENCE</scope>
    <source>
        <strain evidence="5">CBHHK188m</strain>
    </source>
</reference>
<dbReference type="Pfam" id="PF24883">
    <property type="entry name" value="NPHP3_N"/>
    <property type="match status" value="1"/>
</dbReference>
<dbReference type="InterPro" id="IPR056884">
    <property type="entry name" value="NPHP3-like_N"/>
</dbReference>
<keyword evidence="2" id="KW-0040">ANK repeat</keyword>
<organism evidence="5 6">
    <name type="scientific">Mycena maculata</name>
    <dbReference type="NCBI Taxonomy" id="230809"/>
    <lineage>
        <taxon>Eukaryota</taxon>
        <taxon>Fungi</taxon>
        <taxon>Dikarya</taxon>
        <taxon>Basidiomycota</taxon>
        <taxon>Agaricomycotina</taxon>
        <taxon>Agaricomycetes</taxon>
        <taxon>Agaricomycetidae</taxon>
        <taxon>Agaricales</taxon>
        <taxon>Marasmiineae</taxon>
        <taxon>Mycenaceae</taxon>
        <taxon>Mycena</taxon>
    </lineage>
</organism>
<feature type="domain" description="NACHT" evidence="4">
    <location>
        <begin position="250"/>
        <end position="393"/>
    </location>
</feature>
<dbReference type="SUPFAM" id="SSF52540">
    <property type="entry name" value="P-loop containing nucleoside triphosphate hydrolases"/>
    <property type="match status" value="1"/>
</dbReference>
<feature type="repeat" description="ANK" evidence="2">
    <location>
        <begin position="724"/>
        <end position="756"/>
    </location>
</feature>
<accession>A0AAD7IGC2</accession>
<dbReference type="InterPro" id="IPR027417">
    <property type="entry name" value="P-loop_NTPase"/>
</dbReference>
<evidence type="ECO:0000313" key="5">
    <source>
        <dbReference type="EMBL" id="KAJ7742354.1"/>
    </source>
</evidence>
<name>A0AAD7IGC2_9AGAR</name>
<keyword evidence="6" id="KW-1185">Reference proteome</keyword>